<dbReference type="PROSITE" id="PS50966">
    <property type="entry name" value="ZF_SWIM"/>
    <property type="match status" value="1"/>
</dbReference>
<evidence type="ECO:0000259" key="3">
    <source>
        <dbReference type="PROSITE" id="PS50966"/>
    </source>
</evidence>
<evidence type="ECO:0000313" key="4">
    <source>
        <dbReference type="EMBL" id="ERG95821.1"/>
    </source>
</evidence>
<sequence>MYRWDFVCAGCDIFVVDGECDFDSVSTDNDIISATQRDRDINRDVDRVAIRGNSDQSNQNSETDADTDADADADAETTTHDIAATDFESADAAEEASMMTNSETNEMFDDPDANTHHVVSNNVDDKAEARWRKELAETNKLTPAIVDSIITYHGDRGTRAIEAVSEKRVKRYRDFTVVVGHHDEYIVEAGGCTCKDSLYNLDPTDPTQCCWHVLATAVAERIGAIDYHDMWYSDVHDFLS</sequence>
<reference evidence="4 5" key="1">
    <citation type="journal article" date="2013" name="PLoS ONE">
        <title>Assembly-driven community genomics of a hypersaline microbial ecosystem.</title>
        <authorList>
            <person name="Podell S."/>
            <person name="Ugalde J.A."/>
            <person name="Narasingarao P."/>
            <person name="Banfield J.F."/>
            <person name="Heidelberg K.B."/>
            <person name="Allen E.E."/>
        </authorList>
    </citation>
    <scope>NUCLEOTIDE SEQUENCE [LARGE SCALE GENOMIC DNA]</scope>
    <source>
        <strain evidence="5">J07HQW2</strain>
    </source>
</reference>
<dbReference type="GO" id="GO:0008270">
    <property type="term" value="F:zinc ion binding"/>
    <property type="evidence" value="ECO:0007669"/>
    <property type="project" value="UniProtKB-KW"/>
</dbReference>
<dbReference type="EMBL" id="KE356561">
    <property type="protein sequence ID" value="ERG95821.1"/>
    <property type="molecule type" value="Genomic_DNA"/>
</dbReference>
<keyword evidence="1" id="KW-0862">Zinc</keyword>
<protein>
    <submittedName>
        <fullName evidence="4">Putative metal-binding protein</fullName>
    </submittedName>
</protein>
<evidence type="ECO:0000256" key="1">
    <source>
        <dbReference type="PROSITE-ProRule" id="PRU00325"/>
    </source>
</evidence>
<dbReference type="InterPro" id="IPR007527">
    <property type="entry name" value="Znf_SWIM"/>
</dbReference>
<dbReference type="HOGENOM" id="CLU_1154335_0_0_2"/>
<dbReference type="AlphaFoldDB" id="U1PTV4"/>
<accession>U1PTV4</accession>
<proteinExistence type="predicted"/>
<feature type="compositionally biased region" description="Polar residues" evidence="2">
    <location>
        <begin position="53"/>
        <end position="62"/>
    </location>
</feature>
<feature type="region of interest" description="Disordered" evidence="2">
    <location>
        <begin position="43"/>
        <end position="76"/>
    </location>
</feature>
<organism evidence="4 5">
    <name type="scientific">Haloquadratum walsbyi J07HQW2</name>
    <dbReference type="NCBI Taxonomy" id="1238425"/>
    <lineage>
        <taxon>Archaea</taxon>
        <taxon>Methanobacteriati</taxon>
        <taxon>Methanobacteriota</taxon>
        <taxon>Stenosarchaea group</taxon>
        <taxon>Halobacteria</taxon>
        <taxon>Halobacteriales</taxon>
        <taxon>Haloferacaceae</taxon>
        <taxon>Haloquadratum</taxon>
    </lineage>
</organism>
<evidence type="ECO:0000313" key="5">
    <source>
        <dbReference type="Proteomes" id="UP000030710"/>
    </source>
</evidence>
<feature type="compositionally biased region" description="Acidic residues" evidence="2">
    <location>
        <begin position="63"/>
        <end position="75"/>
    </location>
</feature>
<dbReference type="STRING" id="1238425.J07HQW2_02281"/>
<keyword evidence="1" id="KW-0863">Zinc-finger</keyword>
<feature type="domain" description="SWIM-type" evidence="3">
    <location>
        <begin position="175"/>
        <end position="221"/>
    </location>
</feature>
<evidence type="ECO:0000256" key="2">
    <source>
        <dbReference type="SAM" id="MobiDB-lite"/>
    </source>
</evidence>
<gene>
    <name evidence="4" type="ORF">J07HQW2_02281</name>
</gene>
<dbReference type="Proteomes" id="UP000030710">
    <property type="component" value="Unassembled WGS sequence"/>
</dbReference>
<dbReference type="eggNOG" id="arCOG01121">
    <property type="taxonomic scope" value="Archaea"/>
</dbReference>
<name>U1PTV4_9EURY</name>
<keyword evidence="1" id="KW-0479">Metal-binding</keyword>